<dbReference type="InterPro" id="IPR025659">
    <property type="entry name" value="Tubby-like_C"/>
</dbReference>
<name>A0A0R1QLT2_9LACO</name>
<dbReference type="Proteomes" id="UP000051790">
    <property type="component" value="Unassembled WGS sequence"/>
</dbReference>
<dbReference type="InterPro" id="IPR007612">
    <property type="entry name" value="LOR"/>
</dbReference>
<dbReference type="Pfam" id="PF04525">
    <property type="entry name" value="LOR"/>
    <property type="match status" value="1"/>
</dbReference>
<comment type="caution">
    <text evidence="1">The sequence shown here is derived from an EMBL/GenBank/DDBJ whole genome shotgun (WGS) entry which is preliminary data.</text>
</comment>
<dbReference type="PATRIC" id="fig|1423769.4.peg.2223"/>
<proteinExistence type="predicted"/>
<dbReference type="OrthoDB" id="2248181at2"/>
<protein>
    <submittedName>
        <fullName evidence="1">Uncharacterized protein</fullName>
    </submittedName>
</protein>
<organism evidence="1 2">
    <name type="scientific">Lacticaseibacillus manihotivorans DSM 13343 = JCM 12514</name>
    <dbReference type="NCBI Taxonomy" id="1423769"/>
    <lineage>
        <taxon>Bacteria</taxon>
        <taxon>Bacillati</taxon>
        <taxon>Bacillota</taxon>
        <taxon>Bacilli</taxon>
        <taxon>Lactobacillales</taxon>
        <taxon>Lactobacillaceae</taxon>
        <taxon>Lacticaseibacillus</taxon>
    </lineage>
</organism>
<gene>
    <name evidence="1" type="ORF">FD01_GL002067</name>
</gene>
<evidence type="ECO:0000313" key="1">
    <source>
        <dbReference type="EMBL" id="KRL41931.1"/>
    </source>
</evidence>
<reference evidence="1 2" key="1">
    <citation type="journal article" date="2015" name="Genome Announc.">
        <title>Expanding the biotechnology potential of lactobacilli through comparative genomics of 213 strains and associated genera.</title>
        <authorList>
            <person name="Sun Z."/>
            <person name="Harris H.M."/>
            <person name="McCann A."/>
            <person name="Guo C."/>
            <person name="Argimon S."/>
            <person name="Zhang W."/>
            <person name="Yang X."/>
            <person name="Jeffery I.B."/>
            <person name="Cooney J.C."/>
            <person name="Kagawa T.F."/>
            <person name="Liu W."/>
            <person name="Song Y."/>
            <person name="Salvetti E."/>
            <person name="Wrobel A."/>
            <person name="Rasinkangas P."/>
            <person name="Parkhill J."/>
            <person name="Rea M.C."/>
            <person name="O'Sullivan O."/>
            <person name="Ritari J."/>
            <person name="Douillard F.P."/>
            <person name="Paul Ross R."/>
            <person name="Yang R."/>
            <person name="Briner A.E."/>
            <person name="Felis G.E."/>
            <person name="de Vos W.M."/>
            <person name="Barrangou R."/>
            <person name="Klaenhammer T.R."/>
            <person name="Caufield P.W."/>
            <person name="Cui Y."/>
            <person name="Zhang H."/>
            <person name="O'Toole P.W."/>
        </authorList>
    </citation>
    <scope>NUCLEOTIDE SEQUENCE [LARGE SCALE GENOMIC DNA]</scope>
    <source>
        <strain evidence="1 2">DSM 13343</strain>
    </source>
</reference>
<sequence length="172" mass="19113">MQYYIDAQSLKDSGMSVVKDSNAKPLYILTGRHGIANDGFTLHSIAGAELGEIRQKTVGIFPRYDLYVDRQKVGSVKKMAGVWREFIFVAGLNWMIIGNLLANQYHIYHGVKSITTIAEAGTASNTVFKLDIPREEDVVAGLLLAAILDHWRQVHNANPLARHDDVNISFGM</sequence>
<dbReference type="EMBL" id="AZEU01000239">
    <property type="protein sequence ID" value="KRL41931.1"/>
    <property type="molecule type" value="Genomic_DNA"/>
</dbReference>
<accession>A0A0R1QLT2</accession>
<dbReference type="SUPFAM" id="SSF54518">
    <property type="entry name" value="Tubby C-terminal domain-like"/>
    <property type="match status" value="1"/>
</dbReference>
<evidence type="ECO:0000313" key="2">
    <source>
        <dbReference type="Proteomes" id="UP000051790"/>
    </source>
</evidence>
<keyword evidence="2" id="KW-1185">Reference proteome</keyword>
<dbReference type="AlphaFoldDB" id="A0A0R1QLT2"/>
<dbReference type="RefSeq" id="WP_056964632.1">
    <property type="nucleotide sequence ID" value="NZ_AZEU01000239.1"/>
</dbReference>